<feature type="transmembrane region" description="Helical" evidence="1">
    <location>
        <begin position="48"/>
        <end position="77"/>
    </location>
</feature>
<name>A0A2T4JHD2_9RHOB</name>
<proteinExistence type="predicted"/>
<gene>
    <name evidence="2" type="ORF">C5F46_09905</name>
</gene>
<comment type="caution">
    <text evidence="2">The sequence shown here is derived from an EMBL/GenBank/DDBJ whole genome shotgun (WGS) entry which is preliminary data.</text>
</comment>
<protein>
    <submittedName>
        <fullName evidence="2">Uncharacterized protein</fullName>
    </submittedName>
</protein>
<keyword evidence="1" id="KW-0472">Membrane</keyword>
<sequence>MLVLLLIGLGPIISLLIAGTIAEVNGCALDEGGRHPCLVLGVDLGEMLYLMAASFWFSFLTLPLAALATLSIVVMGLTDLIRRLNR</sequence>
<accession>A0A2T4JHD2</accession>
<reference evidence="2 3" key="1">
    <citation type="submission" date="2018-03" db="EMBL/GenBank/DDBJ databases">
        <title>Rhodobacter veldkampii.</title>
        <authorList>
            <person name="Meyer T.E."/>
            <person name="Miller S."/>
            <person name="Lodha T."/>
            <person name="Gandham S."/>
            <person name="Chintalapati S."/>
            <person name="Chintalapati V.R."/>
        </authorList>
    </citation>
    <scope>NUCLEOTIDE SEQUENCE [LARGE SCALE GENOMIC DNA]</scope>
    <source>
        <strain evidence="2 3">DSM 11550</strain>
    </source>
</reference>
<keyword evidence="1" id="KW-1133">Transmembrane helix</keyword>
<keyword evidence="1" id="KW-0812">Transmembrane</keyword>
<dbReference type="Proteomes" id="UP000241899">
    <property type="component" value="Unassembled WGS sequence"/>
</dbReference>
<keyword evidence="3" id="KW-1185">Reference proteome</keyword>
<dbReference type="EMBL" id="PZKF01000020">
    <property type="protein sequence ID" value="PTE17306.1"/>
    <property type="molecule type" value="Genomic_DNA"/>
</dbReference>
<evidence type="ECO:0000256" key="1">
    <source>
        <dbReference type="SAM" id="Phobius"/>
    </source>
</evidence>
<dbReference type="AlphaFoldDB" id="A0A2T4JHD2"/>
<evidence type="ECO:0000313" key="2">
    <source>
        <dbReference type="EMBL" id="PTE17306.1"/>
    </source>
</evidence>
<evidence type="ECO:0000313" key="3">
    <source>
        <dbReference type="Proteomes" id="UP000241899"/>
    </source>
</evidence>
<organism evidence="2 3">
    <name type="scientific">Phaeovulum veldkampii DSM 11550</name>
    <dbReference type="NCBI Taxonomy" id="1185920"/>
    <lineage>
        <taxon>Bacteria</taxon>
        <taxon>Pseudomonadati</taxon>
        <taxon>Pseudomonadota</taxon>
        <taxon>Alphaproteobacteria</taxon>
        <taxon>Rhodobacterales</taxon>
        <taxon>Paracoccaceae</taxon>
        <taxon>Phaeovulum</taxon>
    </lineage>
</organism>